<keyword evidence="5 6" id="KW-0067">ATP-binding</keyword>
<keyword evidence="9" id="KW-1185">Reference proteome</keyword>
<dbReference type="InterPro" id="IPR036947">
    <property type="entry name" value="POLO_box_dom_sf"/>
</dbReference>
<dbReference type="Gene3D" id="1.10.510.10">
    <property type="entry name" value="Transferase(Phosphotransferase) domain 1"/>
    <property type="match status" value="1"/>
</dbReference>
<dbReference type="PROSITE" id="PS00107">
    <property type="entry name" value="PROTEIN_KINASE_ATP"/>
    <property type="match status" value="1"/>
</dbReference>
<dbReference type="SUPFAM" id="SSF82615">
    <property type="entry name" value="Polo-box domain"/>
    <property type="match status" value="2"/>
</dbReference>
<dbReference type="PROSITE" id="PS00108">
    <property type="entry name" value="PROTEIN_KINASE_ST"/>
    <property type="match status" value="1"/>
</dbReference>
<protein>
    <recommendedName>
        <fullName evidence="7">Protein kinase domain-containing protein</fullName>
    </recommendedName>
</protein>
<dbReference type="InterPro" id="IPR000719">
    <property type="entry name" value="Prot_kinase_dom"/>
</dbReference>
<proteinExistence type="predicted"/>
<feature type="domain" description="Protein kinase" evidence="7">
    <location>
        <begin position="24"/>
        <end position="285"/>
    </location>
</feature>
<dbReference type="PANTHER" id="PTHR24345:SF0">
    <property type="entry name" value="CELL CYCLE SERINE_THREONINE-PROTEIN KINASE CDC5_MSD2"/>
    <property type="match status" value="1"/>
</dbReference>
<dbReference type="CDD" id="cd13118">
    <property type="entry name" value="POLO_box_1"/>
    <property type="match status" value="1"/>
</dbReference>
<dbReference type="PANTHER" id="PTHR24345">
    <property type="entry name" value="SERINE/THREONINE-PROTEIN KINASE PLK"/>
    <property type="match status" value="1"/>
</dbReference>
<evidence type="ECO:0000256" key="5">
    <source>
        <dbReference type="ARBA" id="ARBA00022840"/>
    </source>
</evidence>
<dbReference type="Gene3D" id="3.30.1120.30">
    <property type="entry name" value="POLO box domain"/>
    <property type="match status" value="2"/>
</dbReference>
<evidence type="ECO:0000313" key="9">
    <source>
        <dbReference type="Proteomes" id="UP001470230"/>
    </source>
</evidence>
<keyword evidence="3 6" id="KW-0547">Nucleotide-binding</keyword>
<accession>A0ABR2I5R3</accession>
<evidence type="ECO:0000256" key="1">
    <source>
        <dbReference type="ARBA" id="ARBA00022527"/>
    </source>
</evidence>
<keyword evidence="4" id="KW-0418">Kinase</keyword>
<sequence length="568" mass="66319">MNQSRMHIPPKIVYVRDDGSKDIYICNEKLGQGGFAVVYRVTQQNTNKSYAMKVILKDKRTCSINNFLLEKIQNEIQIQKKLNHPNIVASKISFSDERNQYIILEYCPGKSIREYLRKSEQGHLTEPETRKILKDVIQGLIYLHKRKIIHHDLKLENFIIGSNGKVKIADFGVSYALKNANDKIFSVYGTTNYMAPEMLQDDNQGHSLEVDIWSIGVSAFIMLTGQQPFNGFEKEVVYENIKKCDYHFPSQIQLSYEARDFIKLILRLDPWRRPTATDLLTHPFLTKNDIEKVQLYKPPIIETINKTKFNSNIHKIGSLNNPNLLRKSYKGIQIVKPKYSNQLANSLKKPELNNLLNYPQENGQSNVLNTNEKKNFIIPTNFVVKYCFCDEDLGYLLGDGTVGVCFIDRSRIIMDPNEEFVQYFKNYDSAEEVINLEEGLNEIQKNKIQSKLSLIRKFAKNLKKFKCLYKIESDYYDSSSPLCHVKYFVKKNDSILFKMNDKNIQVNFNDNKKLLIFWNIKKMCLVKLLKEKCNLLDLKDVVAMNYNREEYKKYKDAKELLYLLSQKI</sequence>
<dbReference type="InterPro" id="IPR017441">
    <property type="entry name" value="Protein_kinase_ATP_BS"/>
</dbReference>
<dbReference type="Pfam" id="PF00659">
    <property type="entry name" value="POLO_box"/>
    <property type="match status" value="1"/>
</dbReference>
<evidence type="ECO:0000256" key="3">
    <source>
        <dbReference type="ARBA" id="ARBA00022741"/>
    </source>
</evidence>
<evidence type="ECO:0000313" key="8">
    <source>
        <dbReference type="EMBL" id="KAK8857745.1"/>
    </source>
</evidence>
<evidence type="ECO:0000256" key="6">
    <source>
        <dbReference type="PROSITE-ProRule" id="PRU10141"/>
    </source>
</evidence>
<keyword evidence="1" id="KW-0723">Serine/threonine-protein kinase</keyword>
<evidence type="ECO:0000256" key="4">
    <source>
        <dbReference type="ARBA" id="ARBA00022777"/>
    </source>
</evidence>
<dbReference type="InterPro" id="IPR000959">
    <property type="entry name" value="POLO_box_dom"/>
</dbReference>
<name>A0ABR2I5R3_9EUKA</name>
<dbReference type="InterPro" id="IPR008271">
    <property type="entry name" value="Ser/Thr_kinase_AS"/>
</dbReference>
<dbReference type="SUPFAM" id="SSF56112">
    <property type="entry name" value="Protein kinase-like (PK-like)"/>
    <property type="match status" value="1"/>
</dbReference>
<dbReference type="InterPro" id="IPR033701">
    <property type="entry name" value="POLO_box_1"/>
</dbReference>
<reference evidence="8 9" key="1">
    <citation type="submission" date="2024-04" db="EMBL/GenBank/DDBJ databases">
        <title>Tritrichomonas musculus Genome.</title>
        <authorList>
            <person name="Alves-Ferreira E."/>
            <person name="Grigg M."/>
            <person name="Lorenzi H."/>
            <person name="Galac M."/>
        </authorList>
    </citation>
    <scope>NUCLEOTIDE SEQUENCE [LARGE SCALE GENOMIC DNA]</scope>
    <source>
        <strain evidence="8 9">EAF2021</strain>
    </source>
</reference>
<keyword evidence="2" id="KW-0808">Transferase</keyword>
<feature type="binding site" evidence="6">
    <location>
        <position position="57"/>
    </location>
    <ligand>
        <name>ATP</name>
        <dbReference type="ChEBI" id="CHEBI:30616"/>
    </ligand>
</feature>
<dbReference type="SMART" id="SM00220">
    <property type="entry name" value="S_TKc"/>
    <property type="match status" value="1"/>
</dbReference>
<dbReference type="InterPro" id="IPR011009">
    <property type="entry name" value="Kinase-like_dom_sf"/>
</dbReference>
<organism evidence="8 9">
    <name type="scientific">Tritrichomonas musculus</name>
    <dbReference type="NCBI Taxonomy" id="1915356"/>
    <lineage>
        <taxon>Eukaryota</taxon>
        <taxon>Metamonada</taxon>
        <taxon>Parabasalia</taxon>
        <taxon>Tritrichomonadida</taxon>
        <taxon>Tritrichomonadidae</taxon>
        <taxon>Tritrichomonas</taxon>
    </lineage>
</organism>
<dbReference type="EMBL" id="JAPFFF010000020">
    <property type="protein sequence ID" value="KAK8857745.1"/>
    <property type="molecule type" value="Genomic_DNA"/>
</dbReference>
<comment type="caution">
    <text evidence="8">The sequence shown here is derived from an EMBL/GenBank/DDBJ whole genome shotgun (WGS) entry which is preliminary data.</text>
</comment>
<evidence type="ECO:0000259" key="7">
    <source>
        <dbReference type="PROSITE" id="PS50011"/>
    </source>
</evidence>
<dbReference type="Proteomes" id="UP001470230">
    <property type="component" value="Unassembled WGS sequence"/>
</dbReference>
<evidence type="ECO:0000256" key="2">
    <source>
        <dbReference type="ARBA" id="ARBA00022679"/>
    </source>
</evidence>
<dbReference type="PROSITE" id="PS50011">
    <property type="entry name" value="PROTEIN_KINASE_DOM"/>
    <property type="match status" value="1"/>
</dbReference>
<gene>
    <name evidence="8" type="ORF">M9Y10_016155</name>
</gene>
<dbReference type="Pfam" id="PF00069">
    <property type="entry name" value="Pkinase"/>
    <property type="match status" value="1"/>
</dbReference>